<protein>
    <submittedName>
        <fullName evidence="4">Fumarate hydratase subunit beta</fullName>
        <ecNumber evidence="4">4.2.1.2</ecNumber>
    </submittedName>
</protein>
<gene>
    <name evidence="4" type="ORF">HNR50_001459</name>
</gene>
<comment type="caution">
    <text evidence="4">The sequence shown here is derived from an EMBL/GenBank/DDBJ whole genome shotgun (WGS) entry which is preliminary data.</text>
</comment>
<dbReference type="NCBIfam" id="TIGR00723">
    <property type="entry name" value="ttdB_fumA_fumB"/>
    <property type="match status" value="1"/>
</dbReference>
<organism evidence="4 5">
    <name type="scientific">Spirochaeta isovalerica</name>
    <dbReference type="NCBI Taxonomy" id="150"/>
    <lineage>
        <taxon>Bacteria</taxon>
        <taxon>Pseudomonadati</taxon>
        <taxon>Spirochaetota</taxon>
        <taxon>Spirochaetia</taxon>
        <taxon>Spirochaetales</taxon>
        <taxon>Spirochaetaceae</taxon>
        <taxon>Spirochaeta</taxon>
    </lineage>
</organism>
<dbReference type="GO" id="GO:0004333">
    <property type="term" value="F:fumarate hydratase activity"/>
    <property type="evidence" value="ECO:0007669"/>
    <property type="project" value="UniProtKB-EC"/>
</dbReference>
<proteinExistence type="inferred from homology"/>
<dbReference type="EMBL" id="JACHGJ010000002">
    <property type="protein sequence ID" value="MBB6479801.1"/>
    <property type="molecule type" value="Genomic_DNA"/>
</dbReference>
<evidence type="ECO:0000313" key="5">
    <source>
        <dbReference type="Proteomes" id="UP000587760"/>
    </source>
</evidence>
<evidence type="ECO:0000259" key="3">
    <source>
        <dbReference type="Pfam" id="PF05683"/>
    </source>
</evidence>
<evidence type="ECO:0000313" key="4">
    <source>
        <dbReference type="EMBL" id="MBB6479801.1"/>
    </source>
</evidence>
<dbReference type="PANTHER" id="PTHR43351">
    <property type="entry name" value="L(+)-TARTRATE DEHYDRATASE SUBUNIT BETA"/>
    <property type="match status" value="1"/>
</dbReference>
<name>A0A841R8W8_9SPIO</name>
<feature type="domain" description="Fe-S hydro-lyase tartrate dehydratase beta-type catalytic" evidence="3">
    <location>
        <begin position="8"/>
        <end position="171"/>
    </location>
</feature>
<dbReference type="EC" id="4.2.1.2" evidence="4"/>
<dbReference type="PANTHER" id="PTHR43351:SF2">
    <property type="entry name" value="L(+)-TARTRATE DEHYDRATASE SUBUNIT BETA-RELATED"/>
    <property type="match status" value="1"/>
</dbReference>
<dbReference type="InterPro" id="IPR036660">
    <property type="entry name" value="Fe-S_hydroAse_TtdB_cat_sf"/>
</dbReference>
<dbReference type="InterPro" id="IPR004647">
    <property type="entry name" value="Fe-S_hydro-lyase_TtdB-typ_cat"/>
</dbReference>
<sequence>MKITLPLRAEDIAKMKAGDEVYLTGTIYSARDQAHKRLFELLEKGEDFPVDLKGQTVFYMGPAPTPDGKIIGSCGPTTAYRMDPFAPALMDYGLKGMIGKGPRAQEVADSVVRNKGVYFYAYGGCGALYAQKIKANELAAFGDLGPEAIYKLEVEDFPVVVAIDSEGGNIYG</sequence>
<comment type="similarity">
    <text evidence="1">Belongs to the class-I fumarase family.</text>
</comment>
<dbReference type="Proteomes" id="UP000587760">
    <property type="component" value="Unassembled WGS sequence"/>
</dbReference>
<evidence type="ECO:0000256" key="2">
    <source>
        <dbReference type="ARBA" id="ARBA00023239"/>
    </source>
</evidence>
<evidence type="ECO:0000256" key="1">
    <source>
        <dbReference type="ARBA" id="ARBA00008876"/>
    </source>
</evidence>
<accession>A0A841R8W8</accession>
<dbReference type="SUPFAM" id="SSF117457">
    <property type="entry name" value="FumA C-terminal domain-like"/>
    <property type="match status" value="1"/>
</dbReference>
<dbReference type="Pfam" id="PF05683">
    <property type="entry name" value="Fumerase_C"/>
    <property type="match status" value="1"/>
</dbReference>
<dbReference type="NCBIfam" id="NF005310">
    <property type="entry name" value="PRK06842.1"/>
    <property type="match status" value="1"/>
</dbReference>
<reference evidence="4 5" key="1">
    <citation type="submission" date="2020-08" db="EMBL/GenBank/DDBJ databases">
        <title>Genomic Encyclopedia of Type Strains, Phase IV (KMG-IV): sequencing the most valuable type-strain genomes for metagenomic binning, comparative biology and taxonomic classification.</title>
        <authorList>
            <person name="Goeker M."/>
        </authorList>
    </citation>
    <scope>NUCLEOTIDE SEQUENCE [LARGE SCALE GENOMIC DNA]</scope>
    <source>
        <strain evidence="4 5">DSM 2461</strain>
    </source>
</reference>
<dbReference type="AlphaFoldDB" id="A0A841R8W8"/>
<keyword evidence="2 4" id="KW-0456">Lyase</keyword>
<keyword evidence="5" id="KW-1185">Reference proteome</keyword>
<dbReference type="Gene3D" id="3.20.130.10">
    <property type="entry name" value="Fe-S hydro-lyase, tartrate dehydratase beta-type, catalytic domain"/>
    <property type="match status" value="1"/>
</dbReference>